<evidence type="ECO:0000313" key="3">
    <source>
        <dbReference type="Proteomes" id="UP000199754"/>
    </source>
</evidence>
<gene>
    <name evidence="2" type="ORF">SULPSESMR1_03057</name>
</gene>
<proteinExistence type="predicted"/>
<feature type="region of interest" description="Disordered" evidence="1">
    <location>
        <begin position="1"/>
        <end position="23"/>
    </location>
</feature>
<dbReference type="KEGG" id="spse:SULPSESMR1_03057"/>
<feature type="compositionally biased region" description="Basic and acidic residues" evidence="1">
    <location>
        <begin position="11"/>
        <end position="23"/>
    </location>
</feature>
<dbReference type="AlphaFoldDB" id="A0A221K4F0"/>
<sequence length="216" mass="23612">MAFISAQNPDVRPRNRGRIDRSAPPRAIRVPIVARPDWADSIAHLDDGVPYDPEDPARHISRSHAGGLTLHAQQRLGRIGVDLVALGDLRMTDSTALVSLTRPRTTPEALGIRSRCDLGIWWAATEAAVKAWRGGLSTLIGRFQVVLMRSSRAALLWKDDALPPLLFHPLVLRDGLTGMLASDGAGVDVSVIAYDRHPPCTQLLTQYDRRKPDAVG</sequence>
<protein>
    <submittedName>
        <fullName evidence="2">Uncharacterized protein</fullName>
    </submittedName>
</protein>
<evidence type="ECO:0000313" key="2">
    <source>
        <dbReference type="EMBL" id="ASM73835.1"/>
    </source>
</evidence>
<keyword evidence="3" id="KW-1185">Reference proteome</keyword>
<dbReference type="RefSeq" id="WP_089421596.1">
    <property type="nucleotide sequence ID" value="NZ_CP022415.1"/>
</dbReference>
<accession>A0A221K4F0</accession>
<evidence type="ECO:0000256" key="1">
    <source>
        <dbReference type="SAM" id="MobiDB-lite"/>
    </source>
</evidence>
<dbReference type="EMBL" id="CP022415">
    <property type="protein sequence ID" value="ASM73835.1"/>
    <property type="molecule type" value="Genomic_DNA"/>
</dbReference>
<dbReference type="Proteomes" id="UP000199754">
    <property type="component" value="Chromosome"/>
</dbReference>
<reference evidence="2 3" key="1">
    <citation type="submission" date="2017-07" db="EMBL/GenBank/DDBJ databases">
        <title>Genome Sequence of Sulfitobacter pseudonitzschiae Strain SMR1 Isolated from a culture of the Diatom Skeletonema marinoi.</title>
        <authorList>
            <person name="Topel M."/>
            <person name="Pinder M.I.M."/>
            <person name="Johansson O.N."/>
            <person name="Kourtchenko O."/>
            <person name="Godhe A."/>
            <person name="Clarke A.K."/>
        </authorList>
    </citation>
    <scope>NUCLEOTIDE SEQUENCE [LARGE SCALE GENOMIC DNA]</scope>
    <source>
        <strain evidence="2 3">SMR1</strain>
    </source>
</reference>
<organism evidence="2 3">
    <name type="scientific">Pseudosulfitobacter pseudonitzschiae</name>
    <dbReference type="NCBI Taxonomy" id="1402135"/>
    <lineage>
        <taxon>Bacteria</taxon>
        <taxon>Pseudomonadati</taxon>
        <taxon>Pseudomonadota</taxon>
        <taxon>Alphaproteobacteria</taxon>
        <taxon>Rhodobacterales</taxon>
        <taxon>Roseobacteraceae</taxon>
        <taxon>Pseudosulfitobacter</taxon>
    </lineage>
</organism>
<name>A0A221K4F0_9RHOB</name>